<comment type="caution">
    <text evidence="3">The sequence shown here is derived from an EMBL/GenBank/DDBJ whole genome shotgun (WGS) entry which is preliminary data.</text>
</comment>
<reference evidence="3" key="2">
    <citation type="submission" date="2023-01" db="EMBL/GenBank/DDBJ databases">
        <title>Draft genome sequence of Maritalea porphyrae strain NBRC 107169.</title>
        <authorList>
            <person name="Sun Q."/>
            <person name="Mori K."/>
        </authorList>
    </citation>
    <scope>NUCLEOTIDE SEQUENCE</scope>
    <source>
        <strain evidence="3">NBRC 107169</strain>
    </source>
</reference>
<sequence length="136" mass="15596">MTLELIDTGPEEFIAAPITDEEGGAMLRAILNLFQKWRLTDEEAATLLDLPLRTYRRWKAERPGRLSNDLKARLSNLLGIHKALRLIFVEPQRAYDWIKLQNDAFGGQSALEIMLGGNLTDLMRVRRYLDAERGAW</sequence>
<name>A0ABQ5URG9_9HYPH</name>
<dbReference type="EMBL" id="BSNI01000002">
    <property type="protein sequence ID" value="GLQ17868.1"/>
    <property type="molecule type" value="Genomic_DNA"/>
</dbReference>
<organism evidence="3 4">
    <name type="scientific">Maritalea porphyrae</name>
    <dbReference type="NCBI Taxonomy" id="880732"/>
    <lineage>
        <taxon>Bacteria</taxon>
        <taxon>Pseudomonadati</taxon>
        <taxon>Pseudomonadota</taxon>
        <taxon>Alphaproteobacteria</taxon>
        <taxon>Hyphomicrobiales</taxon>
        <taxon>Devosiaceae</taxon>
        <taxon>Maritalea</taxon>
    </lineage>
</organism>
<reference evidence="3" key="1">
    <citation type="journal article" date="2014" name="Int. J. Syst. Evol. Microbiol.">
        <title>Complete genome of a new Firmicutes species belonging to the dominant human colonic microbiota ('Ruminococcus bicirculans') reveals two chromosomes and a selective capacity to utilize plant glucans.</title>
        <authorList>
            <consortium name="NISC Comparative Sequencing Program"/>
            <person name="Wegmann U."/>
            <person name="Louis P."/>
            <person name="Goesmann A."/>
            <person name="Henrissat B."/>
            <person name="Duncan S.H."/>
            <person name="Flint H.J."/>
        </authorList>
    </citation>
    <scope>NUCLEOTIDE SEQUENCE</scope>
    <source>
        <strain evidence="3">NBRC 107169</strain>
    </source>
</reference>
<gene>
    <name evidence="3" type="ORF">GCM10007879_21170</name>
</gene>
<evidence type="ECO:0000313" key="3">
    <source>
        <dbReference type="EMBL" id="GLQ17868.1"/>
    </source>
</evidence>
<feature type="domain" description="Antitoxin Xre-like helix-turn-helix" evidence="2">
    <location>
        <begin position="18"/>
        <end position="79"/>
    </location>
</feature>
<accession>A0ABQ5URG9</accession>
<proteinExistence type="predicted"/>
<evidence type="ECO:0000313" key="4">
    <source>
        <dbReference type="Proteomes" id="UP001161405"/>
    </source>
</evidence>
<dbReference type="Pfam" id="PF09722">
    <property type="entry name" value="Xre_MbcA_ParS_C"/>
    <property type="match status" value="1"/>
</dbReference>
<evidence type="ECO:0000259" key="1">
    <source>
        <dbReference type="Pfam" id="PF09722"/>
    </source>
</evidence>
<dbReference type="InterPro" id="IPR046847">
    <property type="entry name" value="Xre-like_HTH"/>
</dbReference>
<dbReference type="Proteomes" id="UP001161405">
    <property type="component" value="Unassembled WGS sequence"/>
</dbReference>
<feature type="domain" description="Antitoxin Xre/MbcA/ParS-like toxin-binding" evidence="1">
    <location>
        <begin position="83"/>
        <end position="134"/>
    </location>
</feature>
<dbReference type="RefSeq" id="WP_284364325.1">
    <property type="nucleotide sequence ID" value="NZ_BSNI01000002.1"/>
</dbReference>
<dbReference type="Pfam" id="PF20432">
    <property type="entry name" value="Xre-like-HTH"/>
    <property type="match status" value="1"/>
</dbReference>
<evidence type="ECO:0000259" key="2">
    <source>
        <dbReference type="Pfam" id="PF20432"/>
    </source>
</evidence>
<dbReference type="InterPro" id="IPR024467">
    <property type="entry name" value="Xre/MbcA/ParS-like_toxin-bd"/>
</dbReference>
<keyword evidence="4" id="KW-1185">Reference proteome</keyword>
<protein>
    <recommendedName>
        <fullName evidence="5">DUF2384 domain-containing protein</fullName>
    </recommendedName>
</protein>
<evidence type="ECO:0008006" key="5">
    <source>
        <dbReference type="Google" id="ProtNLM"/>
    </source>
</evidence>